<dbReference type="AlphaFoldDB" id="A0A2N8KNJ8"/>
<dbReference type="EMBL" id="POQS01000001">
    <property type="protein sequence ID" value="PND35017.1"/>
    <property type="molecule type" value="Genomic_DNA"/>
</dbReference>
<accession>A0A2N8KNJ8</accession>
<evidence type="ECO:0000313" key="1">
    <source>
        <dbReference type="EMBL" id="PND35017.1"/>
    </source>
</evidence>
<comment type="caution">
    <text evidence="1">The sequence shown here is derived from an EMBL/GenBank/DDBJ whole genome shotgun (WGS) entry which is preliminary data.</text>
</comment>
<name>A0A2N8KNJ8_9BURK</name>
<protein>
    <submittedName>
        <fullName evidence="1">DUF3018 domain-containing protein</fullName>
    </submittedName>
</protein>
<evidence type="ECO:0000313" key="2">
    <source>
        <dbReference type="Proteomes" id="UP000235994"/>
    </source>
</evidence>
<proteinExistence type="predicted"/>
<gene>
    <name evidence="1" type="ORF">C1I89_01060</name>
</gene>
<organism evidence="1 2">
    <name type="scientific">Achromobacter pulmonis</name>
    <dbReference type="NCBI Taxonomy" id="1389932"/>
    <lineage>
        <taxon>Bacteria</taxon>
        <taxon>Pseudomonadati</taxon>
        <taxon>Pseudomonadota</taxon>
        <taxon>Betaproteobacteria</taxon>
        <taxon>Burkholderiales</taxon>
        <taxon>Alcaligenaceae</taxon>
        <taxon>Achromobacter</taxon>
    </lineage>
</organism>
<dbReference type="Proteomes" id="UP000235994">
    <property type="component" value="Unassembled WGS sequence"/>
</dbReference>
<keyword evidence="2" id="KW-1185">Reference proteome</keyword>
<dbReference type="Pfam" id="PF11455">
    <property type="entry name" value="MazE-like"/>
    <property type="match status" value="1"/>
</dbReference>
<dbReference type="RefSeq" id="WP_071189371.1">
    <property type="nucleotide sequence ID" value="NZ_POQS01000001.1"/>
</dbReference>
<dbReference type="InterPro" id="IPR021558">
    <property type="entry name" value="MazE-like"/>
</dbReference>
<reference evidence="1 2" key="1">
    <citation type="submission" date="2018-01" db="EMBL/GenBank/DDBJ databases">
        <title>The draft genome of an aniline degradation strain ANB-1.</title>
        <authorList>
            <person name="Zhang L."/>
            <person name="Jiang J."/>
        </authorList>
    </citation>
    <scope>NUCLEOTIDE SEQUENCE [LARGE SCALE GENOMIC DNA]</scope>
    <source>
        <strain evidence="1 2">ANB-1</strain>
    </source>
</reference>
<sequence>MPTTDASARVNKRRAALRAAGLRPVQIWVPDTRRPDFAQECQRQSIAAAAADAKDADTQRFLDEAVSDLDGWKA</sequence>